<evidence type="ECO:0000313" key="22">
    <source>
        <dbReference type="EMBL" id="CBJ31922.1"/>
    </source>
</evidence>
<sequence>MQAVAEAAKLKDAEAASVGDSVETGTPSENTNGNKNGKDKGGGDWGGGKKGKRGRNKKRPKDDRPAQADTLCQHLSDGRPCTYGERCRFAHDVKAYLEKKPPDIAETCPIWDARGSCPSGLKCRFGGAHTDLETLKPVVREGGPAPSSFNYINDLSRDLQGKLRRNQVPFACDRNGWPAFLASLDKDYAPQASQQPPSSDAPTAAATAANGVTGDGQQTTAAPATAASAAGTGAADKGGGGMDIEGSDGGGGGGGGGGSPPAAKRAKVEATAADAAAGAPAAAAADAADAVGGGVEAAGAATSADTSTPTVATPAGGASANGKDKGGGRGEGEWVRSCLEGAEPRAQKRTVDFEGKVYIAPLTTVGNLPFRRVMKDQGADITCGEMALSHHLLKGNGSEWALLRRHPSEDVFGVQVAGAHPDQMTRVAELLEKNAKMDFVDINMGCPIDLVCDKGMGAALMGRSRKLRGIIAGMSSQLTCPLTVKMRVGWDEKKPNADVVVRTVQREADRCRKRGFPGSVARVMIHGRSRLQRYSKLADWDYVRQVAVSQDPALRPLPVIGNGDILSWRDHEERLEQARELQSQQGEGEGSQWSTCCMLARGALIKPWLPTEVKEKRDWDISSSERLDIYRKFVNFGLEYWGSDQMGVNKTRRFLLEWLSFTCRYIPAGVLEVLPQRINEKPPPFTPNGRDDLESLMCSLNPKDWIKICEMLLGPTPKDFEFEPKHKASSYAPQAAQAPAAGV</sequence>
<evidence type="ECO:0000256" key="5">
    <source>
        <dbReference type="ARBA" id="ARBA00022664"/>
    </source>
</evidence>
<evidence type="ECO:0000256" key="20">
    <source>
        <dbReference type="SAM" id="MobiDB-lite"/>
    </source>
</evidence>
<keyword evidence="7 18" id="KW-0479">Metal-binding</keyword>
<dbReference type="InterPro" id="IPR018517">
    <property type="entry name" value="tRNA_hU_synthase_CS"/>
</dbReference>
<evidence type="ECO:0000256" key="19">
    <source>
        <dbReference type="RuleBase" id="RU291113"/>
    </source>
</evidence>
<keyword evidence="4 19" id="KW-0288">FMN</keyword>
<dbReference type="PROSITE" id="PS50103">
    <property type="entry name" value="ZF_C3H1"/>
    <property type="match status" value="2"/>
</dbReference>
<dbReference type="PANTHER" id="PTHR45846:SF1">
    <property type="entry name" value="TRNA-DIHYDROURIDINE(47) SYNTHASE [NAD(P)(+)]-LIKE"/>
    <property type="match status" value="1"/>
</dbReference>
<keyword evidence="9 18" id="KW-0863">Zinc-finger</keyword>
<protein>
    <recommendedName>
        <fullName evidence="2 19">tRNA-dihydrouridine(47) synthase [NAD(P)(+)]</fullName>
        <ecNumber evidence="19">1.3.1.-</ecNumber>
    </recommendedName>
    <alternativeName>
        <fullName evidence="19">tRNA-dihydrouridine synthase 3</fullName>
    </alternativeName>
</protein>
<dbReference type="InterPro" id="IPR035587">
    <property type="entry name" value="DUS-like_FMN-bd"/>
</dbReference>
<evidence type="ECO:0000256" key="11">
    <source>
        <dbReference type="ARBA" id="ARBA00022857"/>
    </source>
</evidence>
<dbReference type="Proteomes" id="UP000002630">
    <property type="component" value="Unassembled WGS sequence"/>
</dbReference>
<keyword evidence="3 19" id="KW-0285">Flavoprotein</keyword>
<dbReference type="GO" id="GO:0102265">
    <property type="term" value="F:tRNA-dihydrouridine47 synthase activity"/>
    <property type="evidence" value="ECO:0007669"/>
    <property type="project" value="UniProtKB-EC"/>
</dbReference>
<feature type="region of interest" description="Disordered" evidence="20">
    <location>
        <begin position="1"/>
        <end position="75"/>
    </location>
</feature>
<keyword evidence="23" id="KW-1185">Reference proteome</keyword>
<organism evidence="22 23">
    <name type="scientific">Ectocarpus siliculosus</name>
    <name type="common">Brown alga</name>
    <name type="synonym">Conferva siliculosa</name>
    <dbReference type="NCBI Taxonomy" id="2880"/>
    <lineage>
        <taxon>Eukaryota</taxon>
        <taxon>Sar</taxon>
        <taxon>Stramenopiles</taxon>
        <taxon>Ochrophyta</taxon>
        <taxon>PX clade</taxon>
        <taxon>Phaeophyceae</taxon>
        <taxon>Ectocarpales</taxon>
        <taxon>Ectocarpaceae</taxon>
        <taxon>Ectocarpus</taxon>
    </lineage>
</organism>
<evidence type="ECO:0000256" key="7">
    <source>
        <dbReference type="ARBA" id="ARBA00022723"/>
    </source>
</evidence>
<dbReference type="InterPro" id="IPR000571">
    <property type="entry name" value="Znf_CCCH"/>
</dbReference>
<evidence type="ECO:0000256" key="8">
    <source>
        <dbReference type="ARBA" id="ARBA00022737"/>
    </source>
</evidence>
<dbReference type="GO" id="GO:0050660">
    <property type="term" value="F:flavin adenine dinucleotide binding"/>
    <property type="evidence" value="ECO:0007669"/>
    <property type="project" value="UniProtKB-UniRule"/>
</dbReference>
<dbReference type="PROSITE" id="PS01136">
    <property type="entry name" value="UPF0034"/>
    <property type="match status" value="1"/>
</dbReference>
<feature type="domain" description="C3H1-type" evidence="21">
    <location>
        <begin position="102"/>
        <end position="132"/>
    </location>
</feature>
<evidence type="ECO:0000256" key="1">
    <source>
        <dbReference type="ARBA" id="ARBA00001917"/>
    </source>
</evidence>
<keyword evidence="13" id="KW-0520">NAD</keyword>
<dbReference type="InParanoid" id="D7FVK1"/>
<feature type="region of interest" description="Disordered" evidence="20">
    <location>
        <begin position="300"/>
        <end position="333"/>
    </location>
</feature>
<evidence type="ECO:0000256" key="16">
    <source>
        <dbReference type="ARBA" id="ARBA00049447"/>
    </source>
</evidence>
<proteinExistence type="inferred from homology"/>
<evidence type="ECO:0000256" key="17">
    <source>
        <dbReference type="ARBA" id="ARBA00049513"/>
    </source>
</evidence>
<name>D7FVK1_ECTSI</name>
<dbReference type="GO" id="GO:0006397">
    <property type="term" value="P:mRNA processing"/>
    <property type="evidence" value="ECO:0007669"/>
    <property type="project" value="UniProtKB-KW"/>
</dbReference>
<dbReference type="PANTHER" id="PTHR45846">
    <property type="entry name" value="TRNA-DIHYDROURIDINE(47) SYNTHASE [NAD(P)(+)]-LIKE"/>
    <property type="match status" value="1"/>
</dbReference>
<dbReference type="GO" id="GO:0003723">
    <property type="term" value="F:RNA binding"/>
    <property type="evidence" value="ECO:0007669"/>
    <property type="project" value="TreeGrafter"/>
</dbReference>
<feature type="compositionally biased region" description="Gly residues" evidence="20">
    <location>
        <begin position="236"/>
        <end position="259"/>
    </location>
</feature>
<dbReference type="EMBL" id="FN649760">
    <property type="protein sequence ID" value="CBJ31922.1"/>
    <property type="molecule type" value="Genomic_DNA"/>
</dbReference>
<comment type="catalytic activity">
    <reaction evidence="17">
        <text>5,6-dihydrouridine(47) in tRNA + NADP(+) = uridine(47) in tRNA + NADPH + H(+)</text>
        <dbReference type="Rhea" id="RHEA:53360"/>
        <dbReference type="Rhea" id="RHEA-COMP:13539"/>
        <dbReference type="Rhea" id="RHEA-COMP:13540"/>
        <dbReference type="ChEBI" id="CHEBI:15378"/>
        <dbReference type="ChEBI" id="CHEBI:57783"/>
        <dbReference type="ChEBI" id="CHEBI:58349"/>
        <dbReference type="ChEBI" id="CHEBI:65315"/>
        <dbReference type="ChEBI" id="CHEBI:74443"/>
        <dbReference type="EC" id="1.3.1.89"/>
    </reaction>
    <physiologicalReaction direction="right-to-left" evidence="17">
        <dbReference type="Rhea" id="RHEA:53362"/>
    </physiologicalReaction>
</comment>
<dbReference type="FunFam" id="4.10.1000.10:FF:000029">
    <property type="entry name" value="tRNA-dihydrouridine(47) synthase [NAD(P)(+)]"/>
    <property type="match status" value="1"/>
</dbReference>
<dbReference type="Gene3D" id="3.20.20.70">
    <property type="entry name" value="Aldolase class I"/>
    <property type="match status" value="1"/>
</dbReference>
<keyword evidence="10 18" id="KW-0862">Zinc</keyword>
<comment type="catalytic activity">
    <reaction evidence="14">
        <text>5,6-dihydrouridine(47) in tRNA + NAD(+) = uridine(47) in tRNA + NADH + H(+)</text>
        <dbReference type="Rhea" id="RHEA:53364"/>
        <dbReference type="Rhea" id="RHEA-COMP:13539"/>
        <dbReference type="Rhea" id="RHEA-COMP:13540"/>
        <dbReference type="ChEBI" id="CHEBI:15378"/>
        <dbReference type="ChEBI" id="CHEBI:57540"/>
        <dbReference type="ChEBI" id="CHEBI:57945"/>
        <dbReference type="ChEBI" id="CHEBI:65315"/>
        <dbReference type="ChEBI" id="CHEBI:74443"/>
        <dbReference type="EC" id="1.3.1.89"/>
    </reaction>
    <physiologicalReaction direction="right-to-left" evidence="14">
        <dbReference type="Rhea" id="RHEA:53366"/>
    </physiologicalReaction>
</comment>
<dbReference type="CDD" id="cd02801">
    <property type="entry name" value="DUS_like_FMN"/>
    <property type="match status" value="1"/>
</dbReference>
<evidence type="ECO:0000256" key="9">
    <source>
        <dbReference type="ARBA" id="ARBA00022771"/>
    </source>
</evidence>
<feature type="compositionally biased region" description="Low complexity" evidence="20">
    <location>
        <begin position="189"/>
        <end position="235"/>
    </location>
</feature>
<keyword evidence="5" id="KW-0507">mRNA processing</keyword>
<dbReference type="AlphaFoldDB" id="D7FVK1"/>
<comment type="similarity">
    <text evidence="19">Belongs to the dus family. Dus3 subfamily.</text>
</comment>
<evidence type="ECO:0000259" key="21">
    <source>
        <dbReference type="PROSITE" id="PS50103"/>
    </source>
</evidence>
<feature type="domain" description="C3H1-type" evidence="21">
    <location>
        <begin position="66"/>
        <end position="94"/>
    </location>
</feature>
<comment type="catalytic activity">
    <reaction evidence="15">
        <text>a 5,6-dihydrouridine in mRNA + NAD(+) = a uridine in mRNA + NADH + H(+)</text>
        <dbReference type="Rhea" id="RHEA:69851"/>
        <dbReference type="Rhea" id="RHEA-COMP:14658"/>
        <dbReference type="Rhea" id="RHEA-COMP:17789"/>
        <dbReference type="ChEBI" id="CHEBI:15378"/>
        <dbReference type="ChEBI" id="CHEBI:57540"/>
        <dbReference type="ChEBI" id="CHEBI:57945"/>
        <dbReference type="ChEBI" id="CHEBI:65315"/>
        <dbReference type="ChEBI" id="CHEBI:74443"/>
    </reaction>
    <physiologicalReaction direction="right-to-left" evidence="15">
        <dbReference type="Rhea" id="RHEA:69853"/>
    </physiologicalReaction>
</comment>
<evidence type="ECO:0000256" key="13">
    <source>
        <dbReference type="ARBA" id="ARBA00023027"/>
    </source>
</evidence>
<evidence type="ECO:0000256" key="3">
    <source>
        <dbReference type="ARBA" id="ARBA00022630"/>
    </source>
</evidence>
<gene>
    <name evidence="22" type="ORF">Esi_0294_0020</name>
</gene>
<dbReference type="GO" id="GO:0106414">
    <property type="term" value="F:mRNA dihydrouridine synthase activity"/>
    <property type="evidence" value="ECO:0007669"/>
    <property type="project" value="RHEA"/>
</dbReference>
<keyword evidence="6 19" id="KW-0819">tRNA processing</keyword>
<evidence type="ECO:0000256" key="15">
    <source>
        <dbReference type="ARBA" id="ARBA00048342"/>
    </source>
</evidence>
<dbReference type="OrthoDB" id="259935at2759"/>
<keyword evidence="12 19" id="KW-0560">Oxidoreductase</keyword>
<evidence type="ECO:0000256" key="14">
    <source>
        <dbReference type="ARBA" id="ARBA00048266"/>
    </source>
</evidence>
<comment type="cofactor">
    <cofactor evidence="1 19">
        <name>FMN</name>
        <dbReference type="ChEBI" id="CHEBI:58210"/>
    </cofactor>
</comment>
<feature type="zinc finger region" description="C3H1-type" evidence="18">
    <location>
        <begin position="66"/>
        <end position="94"/>
    </location>
</feature>
<dbReference type="EC" id="1.3.1.-" evidence="19"/>
<feature type="zinc finger region" description="C3H1-type" evidence="18">
    <location>
        <begin position="102"/>
        <end position="132"/>
    </location>
</feature>
<dbReference type="InterPro" id="IPR013785">
    <property type="entry name" value="Aldolase_TIM"/>
</dbReference>
<dbReference type="InterPro" id="IPR036855">
    <property type="entry name" value="Znf_CCCH_sf"/>
</dbReference>
<evidence type="ECO:0000256" key="4">
    <source>
        <dbReference type="ARBA" id="ARBA00022643"/>
    </source>
</evidence>
<accession>D7FVK1</accession>
<dbReference type="SUPFAM" id="SSF51395">
    <property type="entry name" value="FMN-linked oxidoreductases"/>
    <property type="match status" value="1"/>
</dbReference>
<comment type="catalytic activity">
    <reaction evidence="16">
        <text>a 5,6-dihydrouridine in mRNA + NADP(+) = a uridine in mRNA + NADPH + H(+)</text>
        <dbReference type="Rhea" id="RHEA:69855"/>
        <dbReference type="Rhea" id="RHEA-COMP:14658"/>
        <dbReference type="Rhea" id="RHEA-COMP:17789"/>
        <dbReference type="ChEBI" id="CHEBI:15378"/>
        <dbReference type="ChEBI" id="CHEBI:57783"/>
        <dbReference type="ChEBI" id="CHEBI:58349"/>
        <dbReference type="ChEBI" id="CHEBI:65315"/>
        <dbReference type="ChEBI" id="CHEBI:74443"/>
    </reaction>
    <physiologicalReaction direction="right-to-left" evidence="16">
        <dbReference type="Rhea" id="RHEA:69857"/>
    </physiologicalReaction>
</comment>
<dbReference type="STRING" id="2880.D7FVK1"/>
<feature type="region of interest" description="Disordered" evidence="20">
    <location>
        <begin position="189"/>
        <end position="267"/>
    </location>
</feature>
<dbReference type="eggNOG" id="KOG2333">
    <property type="taxonomic scope" value="Eukaryota"/>
</dbReference>
<dbReference type="Pfam" id="PF01207">
    <property type="entry name" value="Dus"/>
    <property type="match status" value="1"/>
</dbReference>
<keyword evidence="11" id="KW-0521">NADP</keyword>
<feature type="compositionally biased region" description="Low complexity" evidence="20">
    <location>
        <begin position="300"/>
        <end position="315"/>
    </location>
</feature>
<dbReference type="Pfam" id="PF25585">
    <property type="entry name" value="zf-CCCH_DUS3L"/>
    <property type="match status" value="2"/>
</dbReference>
<evidence type="ECO:0000256" key="6">
    <source>
        <dbReference type="ARBA" id="ARBA00022694"/>
    </source>
</evidence>
<dbReference type="SUPFAM" id="SSF90229">
    <property type="entry name" value="CCCH zinc finger"/>
    <property type="match status" value="1"/>
</dbReference>
<evidence type="ECO:0000256" key="10">
    <source>
        <dbReference type="ARBA" id="ARBA00022833"/>
    </source>
</evidence>
<evidence type="ECO:0000256" key="12">
    <source>
        <dbReference type="ARBA" id="ARBA00023002"/>
    </source>
</evidence>
<keyword evidence="8" id="KW-0677">Repeat</keyword>
<feature type="compositionally biased region" description="Basic and acidic residues" evidence="20">
    <location>
        <begin position="322"/>
        <end position="333"/>
    </location>
</feature>
<evidence type="ECO:0000256" key="18">
    <source>
        <dbReference type="PROSITE-ProRule" id="PRU00723"/>
    </source>
</evidence>
<dbReference type="GO" id="GO:0008270">
    <property type="term" value="F:zinc ion binding"/>
    <property type="evidence" value="ECO:0007669"/>
    <property type="project" value="UniProtKB-KW"/>
</dbReference>
<evidence type="ECO:0000313" key="23">
    <source>
        <dbReference type="Proteomes" id="UP000002630"/>
    </source>
</evidence>
<reference evidence="22 23" key="1">
    <citation type="journal article" date="2010" name="Nature">
        <title>The Ectocarpus genome and the independent evolution of multicellularity in brown algae.</title>
        <authorList>
            <person name="Cock J.M."/>
            <person name="Sterck L."/>
            <person name="Rouze P."/>
            <person name="Scornet D."/>
            <person name="Allen A.E."/>
            <person name="Amoutzias G."/>
            <person name="Anthouard V."/>
            <person name="Artiguenave F."/>
            <person name="Aury J.M."/>
            <person name="Badger J.H."/>
            <person name="Beszteri B."/>
            <person name="Billiau K."/>
            <person name="Bonnet E."/>
            <person name="Bothwell J.H."/>
            <person name="Bowler C."/>
            <person name="Boyen C."/>
            <person name="Brownlee C."/>
            <person name="Carrano C.J."/>
            <person name="Charrier B."/>
            <person name="Cho G.Y."/>
            <person name="Coelho S.M."/>
            <person name="Collen J."/>
            <person name="Corre E."/>
            <person name="Da Silva C."/>
            <person name="Delage L."/>
            <person name="Delaroque N."/>
            <person name="Dittami S.M."/>
            <person name="Doulbeau S."/>
            <person name="Elias M."/>
            <person name="Farnham G."/>
            <person name="Gachon C.M."/>
            <person name="Gschloessl B."/>
            <person name="Heesch S."/>
            <person name="Jabbari K."/>
            <person name="Jubin C."/>
            <person name="Kawai H."/>
            <person name="Kimura K."/>
            <person name="Kloareg B."/>
            <person name="Kupper F.C."/>
            <person name="Lang D."/>
            <person name="Le Bail A."/>
            <person name="Leblanc C."/>
            <person name="Lerouge P."/>
            <person name="Lohr M."/>
            <person name="Lopez P.J."/>
            <person name="Martens C."/>
            <person name="Maumus F."/>
            <person name="Michel G."/>
            <person name="Miranda-Saavedra D."/>
            <person name="Morales J."/>
            <person name="Moreau H."/>
            <person name="Motomura T."/>
            <person name="Nagasato C."/>
            <person name="Napoli C.A."/>
            <person name="Nelson D.R."/>
            <person name="Nyvall-Collen P."/>
            <person name="Peters A.F."/>
            <person name="Pommier C."/>
            <person name="Potin P."/>
            <person name="Poulain J."/>
            <person name="Quesneville H."/>
            <person name="Read B."/>
            <person name="Rensing S.A."/>
            <person name="Ritter A."/>
            <person name="Rousvoal S."/>
            <person name="Samanta M."/>
            <person name="Samson G."/>
            <person name="Schroeder D.C."/>
            <person name="Segurens B."/>
            <person name="Strittmatter M."/>
            <person name="Tonon T."/>
            <person name="Tregear J.W."/>
            <person name="Valentin K."/>
            <person name="von Dassow P."/>
            <person name="Yamagishi T."/>
            <person name="Van de Peer Y."/>
            <person name="Wincker P."/>
        </authorList>
    </citation>
    <scope>NUCLEOTIDE SEQUENCE [LARGE SCALE GENOMIC DNA]</scope>
    <source>
        <strain evidence="23">Ec32 / CCAP1310/4</strain>
    </source>
</reference>
<evidence type="ECO:0000256" key="2">
    <source>
        <dbReference type="ARBA" id="ARBA00012376"/>
    </source>
</evidence>
<feature type="compositionally biased region" description="Basic residues" evidence="20">
    <location>
        <begin position="49"/>
        <end position="59"/>
    </location>
</feature>
<dbReference type="Gene3D" id="4.10.1000.10">
    <property type="entry name" value="Zinc finger, CCCH-type"/>
    <property type="match status" value="1"/>
</dbReference>